<dbReference type="FunFam" id="3.30.200.20:FF:000453">
    <property type="entry name" value="Calcium/calmodulin-dependent protein kinase type 1G"/>
    <property type="match status" value="1"/>
</dbReference>
<feature type="compositionally biased region" description="Polar residues" evidence="6">
    <location>
        <begin position="426"/>
        <end position="440"/>
    </location>
</feature>
<feature type="domain" description="Protein kinase" evidence="7">
    <location>
        <begin position="90"/>
        <end position="343"/>
    </location>
</feature>
<keyword evidence="2" id="KW-0808">Transferase</keyword>
<accession>A0AAV2M8R0</accession>
<keyword evidence="3" id="KW-0547">Nucleotide-binding</keyword>
<keyword evidence="1" id="KW-0723">Serine/threonine-protein kinase</keyword>
<keyword evidence="5" id="KW-0067">ATP-binding</keyword>
<feature type="compositionally biased region" description="Polar residues" evidence="6">
    <location>
        <begin position="404"/>
        <end position="416"/>
    </location>
</feature>
<dbReference type="SUPFAM" id="SSF56112">
    <property type="entry name" value="Protein kinase-like (PK-like)"/>
    <property type="match status" value="1"/>
</dbReference>
<organism evidence="8 9">
    <name type="scientific">Knipowitschia caucasica</name>
    <name type="common">Caucasian dwarf goby</name>
    <name type="synonym">Pomatoschistus caucasicus</name>
    <dbReference type="NCBI Taxonomy" id="637954"/>
    <lineage>
        <taxon>Eukaryota</taxon>
        <taxon>Metazoa</taxon>
        <taxon>Chordata</taxon>
        <taxon>Craniata</taxon>
        <taxon>Vertebrata</taxon>
        <taxon>Euteleostomi</taxon>
        <taxon>Actinopterygii</taxon>
        <taxon>Neopterygii</taxon>
        <taxon>Teleostei</taxon>
        <taxon>Neoteleostei</taxon>
        <taxon>Acanthomorphata</taxon>
        <taxon>Gobiaria</taxon>
        <taxon>Gobiiformes</taxon>
        <taxon>Gobioidei</taxon>
        <taxon>Gobiidae</taxon>
        <taxon>Gobiinae</taxon>
        <taxon>Knipowitschia</taxon>
    </lineage>
</organism>
<name>A0AAV2M8R0_KNICA</name>
<dbReference type="InterPro" id="IPR011009">
    <property type="entry name" value="Kinase-like_dom_sf"/>
</dbReference>
<dbReference type="PROSITE" id="PS50011">
    <property type="entry name" value="PROTEIN_KINASE_DOM"/>
    <property type="match status" value="1"/>
</dbReference>
<evidence type="ECO:0000256" key="2">
    <source>
        <dbReference type="ARBA" id="ARBA00022679"/>
    </source>
</evidence>
<dbReference type="EMBL" id="OZ035828">
    <property type="protein sequence ID" value="CAL1609699.1"/>
    <property type="molecule type" value="Genomic_DNA"/>
</dbReference>
<reference evidence="8 9" key="1">
    <citation type="submission" date="2024-04" db="EMBL/GenBank/DDBJ databases">
        <authorList>
            <person name="Waldvogel A.-M."/>
            <person name="Schoenle A."/>
        </authorList>
    </citation>
    <scope>NUCLEOTIDE SEQUENCE [LARGE SCALE GENOMIC DNA]</scope>
</reference>
<dbReference type="InterPro" id="IPR000719">
    <property type="entry name" value="Prot_kinase_dom"/>
</dbReference>
<protein>
    <recommendedName>
        <fullName evidence="7">Protein kinase domain-containing protein</fullName>
    </recommendedName>
</protein>
<dbReference type="Pfam" id="PF00069">
    <property type="entry name" value="Pkinase"/>
    <property type="match status" value="1"/>
</dbReference>
<dbReference type="FunFam" id="1.10.510.10:FF:000026">
    <property type="entry name" value="Calcium/calmodulin-dependent protein kinase type 1"/>
    <property type="match status" value="1"/>
</dbReference>
<dbReference type="PANTHER" id="PTHR24347">
    <property type="entry name" value="SERINE/THREONINE-PROTEIN KINASE"/>
    <property type="match status" value="1"/>
</dbReference>
<evidence type="ECO:0000256" key="3">
    <source>
        <dbReference type="ARBA" id="ARBA00022741"/>
    </source>
</evidence>
<dbReference type="GO" id="GO:0005524">
    <property type="term" value="F:ATP binding"/>
    <property type="evidence" value="ECO:0007669"/>
    <property type="project" value="UniProtKB-KW"/>
</dbReference>
<sequence>MQEGLQKGLGHNDSRPQWEQNRECHAVALLLLSISSANNTFQVIRFVEKPQPSRTPPLPGGVCCTIRAEMGRKEIICSWKKSIDNIKDVFDFKAKMGSGSFSEVYMVREKATGKLFALKCLRKKHLAHSNLENEINVLRRIKHDNVIGLEDFYESRTYYYLVMQLVSGGELFDRIVDRGVYTEKDASFVVKQVLQAVSYLHQNSIVHRDLKPENLLYYNADENSKIMVSDFGLSKTLDHGVMSTACGTPGYVAPEVLAQKPYSKAVDCWSIGVITYILLCGYPPFFEDNETRLFSKIMRAEYAFHSPFWDDISESAKDFIKKMMEKSPEKRLSTDEALRHPWIAGDTAKDHDIYHSVCEQMERNFAKSKWKRAYNAASAIHQMKKLQLSHSKSSAEDLSPPLITVQNPSQNSSQNPLPVVVDPNGNLVTDPTSSSETSRSLCPPLRPTHSEPRQGPSPEVSREIRCCYSESDTCLQETHRKDLGAPSGVCSVM</sequence>
<keyword evidence="9" id="KW-1185">Reference proteome</keyword>
<dbReference type="AlphaFoldDB" id="A0AAV2M8R0"/>
<keyword evidence="4" id="KW-0418">Kinase</keyword>
<dbReference type="SMART" id="SM00220">
    <property type="entry name" value="S_TKc"/>
    <property type="match status" value="1"/>
</dbReference>
<evidence type="ECO:0000256" key="1">
    <source>
        <dbReference type="ARBA" id="ARBA00022527"/>
    </source>
</evidence>
<evidence type="ECO:0000256" key="6">
    <source>
        <dbReference type="SAM" id="MobiDB-lite"/>
    </source>
</evidence>
<dbReference type="GO" id="GO:0004674">
    <property type="term" value="F:protein serine/threonine kinase activity"/>
    <property type="evidence" value="ECO:0007669"/>
    <property type="project" value="UniProtKB-KW"/>
</dbReference>
<dbReference type="Gene3D" id="3.30.200.20">
    <property type="entry name" value="Phosphorylase Kinase, domain 1"/>
    <property type="match status" value="1"/>
</dbReference>
<evidence type="ECO:0000256" key="4">
    <source>
        <dbReference type="ARBA" id="ARBA00022777"/>
    </source>
</evidence>
<evidence type="ECO:0000256" key="5">
    <source>
        <dbReference type="ARBA" id="ARBA00022840"/>
    </source>
</evidence>
<dbReference type="PROSITE" id="PS00108">
    <property type="entry name" value="PROTEIN_KINASE_ST"/>
    <property type="match status" value="1"/>
</dbReference>
<gene>
    <name evidence="8" type="ORF">KC01_LOCUS36391</name>
</gene>
<dbReference type="Gene3D" id="1.10.510.10">
    <property type="entry name" value="Transferase(Phosphotransferase) domain 1"/>
    <property type="match status" value="1"/>
</dbReference>
<dbReference type="Proteomes" id="UP001497482">
    <property type="component" value="Chromosome 6"/>
</dbReference>
<dbReference type="InterPro" id="IPR008271">
    <property type="entry name" value="Ser/Thr_kinase_AS"/>
</dbReference>
<evidence type="ECO:0000313" key="8">
    <source>
        <dbReference type="EMBL" id="CAL1609699.1"/>
    </source>
</evidence>
<evidence type="ECO:0000313" key="9">
    <source>
        <dbReference type="Proteomes" id="UP001497482"/>
    </source>
</evidence>
<proteinExistence type="predicted"/>
<evidence type="ECO:0000259" key="7">
    <source>
        <dbReference type="PROSITE" id="PS50011"/>
    </source>
</evidence>
<feature type="region of interest" description="Disordered" evidence="6">
    <location>
        <begin position="385"/>
        <end position="460"/>
    </location>
</feature>